<dbReference type="AlphaFoldDB" id="A0A4P7HHM8"/>
<dbReference type="EMBL" id="CP038439">
    <property type="protein sequence ID" value="QBX33529.1"/>
    <property type="molecule type" value="Genomic_DNA"/>
</dbReference>
<reference evidence="2" key="1">
    <citation type="submission" date="2019-03" db="EMBL/GenBank/DDBJ databases">
        <authorList>
            <person name="Li J."/>
        </authorList>
    </citation>
    <scope>NUCLEOTIDE SEQUENCE [LARGE SCALE GENOMIC DNA]</scope>
    <source>
        <strain evidence="2">2251</strain>
    </source>
</reference>
<accession>A0A4P7HHM8</accession>
<gene>
    <name evidence="1" type="ORF">E4191_01440</name>
</gene>
<organism evidence="1 2">
    <name type="scientific">Paracoccus liaowanqingii</name>
    <dbReference type="NCBI Taxonomy" id="2560053"/>
    <lineage>
        <taxon>Bacteria</taxon>
        <taxon>Pseudomonadati</taxon>
        <taxon>Pseudomonadota</taxon>
        <taxon>Alphaproteobacteria</taxon>
        <taxon>Rhodobacterales</taxon>
        <taxon>Paracoccaceae</taxon>
        <taxon>Paracoccus</taxon>
    </lineage>
</organism>
<evidence type="ECO:0008006" key="3">
    <source>
        <dbReference type="Google" id="ProtNLM"/>
    </source>
</evidence>
<dbReference type="RefSeq" id="WP_135311827.1">
    <property type="nucleotide sequence ID" value="NZ_CP038439.1"/>
</dbReference>
<dbReference type="Proteomes" id="UP000296374">
    <property type="component" value="Chromosome"/>
</dbReference>
<sequence length="338" mass="35836">MTLNSIGDQARAYALQTASTRTRTTLATLTEELATGQVADLGQRLDGNTRALNEIKNRIAMTHQLSQNGREADIRLQAVQDMFEGIRAETRDLGIALATDPFLGDPLLPDTRASDVANALDAVVRRLNGMNSSRYLMAGEAADTVPLSSPAAMLDRLEVLTAGLTTAADVAQVISDWFDAPAGAGGFLDEAYHGTLGPAQRVAVSDTIAVEMATTAASPAIRDLLKGLATTAIVARGVLDGAPDQRRQLLAMGGNVMVSADTAMLGEMGRVGQAQQTVERALVVNGASLTTLERGRGDLLRADPMETTAALTEVQYQLEAIYAVTARLSKLRLTEFLR</sequence>
<proteinExistence type="predicted"/>
<evidence type="ECO:0000313" key="1">
    <source>
        <dbReference type="EMBL" id="QBX33529.1"/>
    </source>
</evidence>
<evidence type="ECO:0000313" key="2">
    <source>
        <dbReference type="Proteomes" id="UP000296374"/>
    </source>
</evidence>
<name>A0A4P7HHM8_9RHOB</name>
<protein>
    <recommendedName>
        <fullName evidence="3">Flagellar biosynthesis protein FlgL</fullName>
    </recommendedName>
</protein>
<dbReference type="KEGG" id="plia:E4191_01440"/>